<protein>
    <submittedName>
        <fullName evidence="7">Uncharacterized protein</fullName>
    </submittedName>
</protein>
<feature type="compositionally biased region" description="Acidic residues" evidence="6">
    <location>
        <begin position="466"/>
        <end position="476"/>
    </location>
</feature>
<name>A0ABP0VKJ2_9BRYO</name>
<feature type="compositionally biased region" description="Basic and acidic residues" evidence="6">
    <location>
        <begin position="771"/>
        <end position="780"/>
    </location>
</feature>
<dbReference type="Gene3D" id="2.30.30.140">
    <property type="match status" value="1"/>
</dbReference>
<feature type="compositionally biased region" description="Basic and acidic residues" evidence="6">
    <location>
        <begin position="659"/>
        <end position="669"/>
    </location>
</feature>
<keyword evidence="2" id="KW-0132">Cell division</keyword>
<feature type="compositionally biased region" description="Basic and acidic residues" evidence="6">
    <location>
        <begin position="552"/>
        <end position="566"/>
    </location>
</feature>
<dbReference type="SUPFAM" id="SSF48371">
    <property type="entry name" value="ARM repeat"/>
    <property type="match status" value="1"/>
</dbReference>
<evidence type="ECO:0000313" key="7">
    <source>
        <dbReference type="EMBL" id="CAK9254933.1"/>
    </source>
</evidence>
<feature type="compositionally biased region" description="Basic and acidic residues" evidence="6">
    <location>
        <begin position="378"/>
        <end position="438"/>
    </location>
</feature>
<dbReference type="InterPro" id="IPR039776">
    <property type="entry name" value="Pds5"/>
</dbReference>
<keyword evidence="3" id="KW-0498">Mitosis</keyword>
<reference evidence="7 8" key="1">
    <citation type="submission" date="2024-02" db="EMBL/GenBank/DDBJ databases">
        <authorList>
            <consortium name="ELIXIR-Norway"/>
            <consortium name="Elixir Norway"/>
        </authorList>
    </citation>
    <scope>NUCLEOTIDE SEQUENCE [LARGE SCALE GENOMIC DNA]</scope>
</reference>
<feature type="compositionally biased region" description="Basic and acidic residues" evidence="6">
    <location>
        <begin position="533"/>
        <end position="542"/>
    </location>
</feature>
<dbReference type="EMBL" id="OZ020096">
    <property type="protein sequence ID" value="CAK9254933.1"/>
    <property type="molecule type" value="Genomic_DNA"/>
</dbReference>
<evidence type="ECO:0000256" key="6">
    <source>
        <dbReference type="SAM" id="MobiDB-lite"/>
    </source>
</evidence>
<feature type="compositionally biased region" description="Basic and acidic residues" evidence="6">
    <location>
        <begin position="343"/>
        <end position="367"/>
    </location>
</feature>
<feature type="compositionally biased region" description="Low complexity" evidence="6">
    <location>
        <begin position="756"/>
        <end position="769"/>
    </location>
</feature>
<accession>A0ABP0VKJ2</accession>
<keyword evidence="5" id="KW-0131">Cell cycle</keyword>
<feature type="region of interest" description="Disordered" evidence="6">
    <location>
        <begin position="753"/>
        <end position="871"/>
    </location>
</feature>
<evidence type="ECO:0000256" key="4">
    <source>
        <dbReference type="ARBA" id="ARBA00023242"/>
    </source>
</evidence>
<evidence type="ECO:0000256" key="2">
    <source>
        <dbReference type="ARBA" id="ARBA00022618"/>
    </source>
</evidence>
<feature type="compositionally biased region" description="Basic and acidic residues" evidence="6">
    <location>
        <begin position="509"/>
        <end position="526"/>
    </location>
</feature>
<feature type="compositionally biased region" description="Basic and acidic residues" evidence="6">
    <location>
        <begin position="445"/>
        <end position="465"/>
    </location>
</feature>
<evidence type="ECO:0000256" key="3">
    <source>
        <dbReference type="ARBA" id="ARBA00022776"/>
    </source>
</evidence>
<feature type="compositionally biased region" description="Basic and acidic residues" evidence="6">
    <location>
        <begin position="275"/>
        <end position="334"/>
    </location>
</feature>
<sequence>MSEERDTELASVGQKLAKANAKEALMTLLPKAATMLEEVEQSPPSSTIFAMKACSDALVDPALLRHKDKDVGLLVALCISEIMRIVAPDAPYSDDCLKEIFQLIVDIFRELDDVDSPFFSSRVNILETVAKVRSCVVMLDLECDDLITEMFRIFFTTASDKHPEHVFLAMRNVLSLVIEEGEEVSSQILEIILNNLLRQKEGVSEAGHKLAVAVVENSADNLEPYVRTFLTLVILEGRGLQTGLKKDYHEIIYEIYSSKDGIQDKEDEIEAHVVDKVEDPEEQEVRDHEKDDGVVQQQHEEKRQVTTGHEVEGEERREPAKDGTGDHAGDKSEDNMENATNHNSDHGSKHSEGDVVKDSVEDERSNEENGLQVQDGGPVKDPHKGEIEEKPAGLDLDLDHKEDGKTFDGSQKENDAGDSKDTDDQEGNVKDDHKEVTRPDTLNPKPEESEQGKEEDKEKTQKSDTGEVEDEEEGGGDDQQVNFLSAKQKRGRPKGSGRKPKRRHTRGSGKKDAKKTVTLEVEKDGQTDPESTGGKDTEKGGGQEEALPQKLSLKDAGEEKDQEGSLHKKRKRGRPVSFGEGNAAGATPRNETDGETEPGKETMENDREDHDENLPAKRTHLPEGSSKNHHVRDLSSEDKKDEEEGGEDDQDVDQTPQQSDEKEHEKDLVENLSTKRKPGQGSKRKLPVADRGGDEGLVGCGIKVWWPLDRRFYKGEVVSYNAKKKKHKVLYDDGEQEILDLVQERWELITKKQRPVKVSCSQKKQSLSKSGKKDVSKEGKPNNLEAKFLEAKSPVNTISAFDFDEDDDGEAPRGGKTKRKSTQSSSTPKGSSGKIFKLVSSTKTSAKDDSSDTLGDGEPLNTWVIQRQKAR</sequence>
<proteinExistence type="predicted"/>
<evidence type="ECO:0000256" key="1">
    <source>
        <dbReference type="ARBA" id="ARBA00004123"/>
    </source>
</evidence>
<feature type="compositionally biased region" description="Low complexity" evidence="6">
    <location>
        <begin position="822"/>
        <end position="844"/>
    </location>
</feature>
<dbReference type="CDD" id="cd20404">
    <property type="entry name" value="Tudor_Agenet_AtEML-like"/>
    <property type="match status" value="1"/>
</dbReference>
<feature type="compositionally biased region" description="Basic residues" evidence="6">
    <location>
        <begin position="674"/>
        <end position="686"/>
    </location>
</feature>
<gene>
    <name evidence="7" type="ORF">CSSPJE1EN1_LOCUS411</name>
</gene>
<feature type="compositionally biased region" description="Acidic residues" evidence="6">
    <location>
        <begin position="640"/>
        <end position="652"/>
    </location>
</feature>
<feature type="region of interest" description="Disordered" evidence="6">
    <location>
        <begin position="275"/>
        <end position="696"/>
    </location>
</feature>
<dbReference type="Pfam" id="PF20168">
    <property type="entry name" value="PDS5"/>
    <property type="match status" value="1"/>
</dbReference>
<feature type="compositionally biased region" description="Basic and acidic residues" evidence="6">
    <location>
        <begin position="597"/>
        <end position="615"/>
    </location>
</feature>
<dbReference type="InterPro" id="IPR016024">
    <property type="entry name" value="ARM-type_fold"/>
</dbReference>
<keyword evidence="8" id="KW-1185">Reference proteome</keyword>
<dbReference type="PANTHER" id="PTHR12663:SF0">
    <property type="entry name" value="PRECOCIOUS DISSOCIATION OF SISTERS 5, ISOFORM A"/>
    <property type="match status" value="1"/>
</dbReference>
<dbReference type="PANTHER" id="PTHR12663">
    <property type="entry name" value="ANDROGEN INDUCED INHIBITOR OF PROLIFERATION AS3 / PDS5-RELATED"/>
    <property type="match status" value="1"/>
</dbReference>
<comment type="subcellular location">
    <subcellularLocation>
        <location evidence="1">Nucleus</location>
    </subcellularLocation>
</comment>
<evidence type="ECO:0000256" key="5">
    <source>
        <dbReference type="ARBA" id="ARBA00023306"/>
    </source>
</evidence>
<keyword evidence="4" id="KW-0539">Nucleus</keyword>
<dbReference type="SUPFAM" id="SSF63748">
    <property type="entry name" value="Tudor/PWWP/MBT"/>
    <property type="match status" value="1"/>
</dbReference>
<dbReference type="Proteomes" id="UP001497444">
    <property type="component" value="Chromosome 1"/>
</dbReference>
<organism evidence="7 8">
    <name type="scientific">Sphagnum jensenii</name>
    <dbReference type="NCBI Taxonomy" id="128206"/>
    <lineage>
        <taxon>Eukaryota</taxon>
        <taxon>Viridiplantae</taxon>
        <taxon>Streptophyta</taxon>
        <taxon>Embryophyta</taxon>
        <taxon>Bryophyta</taxon>
        <taxon>Sphagnophytina</taxon>
        <taxon>Sphagnopsida</taxon>
        <taxon>Sphagnales</taxon>
        <taxon>Sphagnaceae</taxon>
        <taxon>Sphagnum</taxon>
    </lineage>
</organism>
<evidence type="ECO:0000313" key="8">
    <source>
        <dbReference type="Proteomes" id="UP001497444"/>
    </source>
</evidence>
<feature type="compositionally biased region" description="Basic residues" evidence="6">
    <location>
        <begin position="487"/>
        <end position="508"/>
    </location>
</feature>